<keyword evidence="2" id="KW-1185">Reference proteome</keyword>
<dbReference type="AlphaFoldDB" id="A0A0G4P270"/>
<gene>
    <name evidence="1" type="ORF">PCAMFM013_S004g000357</name>
</gene>
<proteinExistence type="predicted"/>
<dbReference type="EMBL" id="HG793137">
    <property type="protein sequence ID" value="CRL20417.1"/>
    <property type="molecule type" value="Genomic_DNA"/>
</dbReference>
<sequence>MEFEEVHIKVKVKAKNEFKSKFDFESEFTMHIIPGIPPQKTHPLTLALPNMSISMENLDQGLFPQFPNPSNPVSQIDR</sequence>
<accession>A0A0G4P270</accession>
<reference evidence="1 2" key="1">
    <citation type="journal article" date="2014" name="Nat. Commun.">
        <title>Multiple recent horizontal transfers of a large genomic region in cheese making fungi.</title>
        <authorList>
            <person name="Cheeseman K."/>
            <person name="Ropars J."/>
            <person name="Renault P."/>
            <person name="Dupont J."/>
            <person name="Gouzy J."/>
            <person name="Branca A."/>
            <person name="Abraham A.L."/>
            <person name="Ceppi M."/>
            <person name="Conseiller E."/>
            <person name="Debuchy R."/>
            <person name="Malagnac F."/>
            <person name="Goarin A."/>
            <person name="Silar P."/>
            <person name="Lacoste S."/>
            <person name="Sallet E."/>
            <person name="Bensimon A."/>
            <person name="Giraud T."/>
            <person name="Brygoo Y."/>
        </authorList>
    </citation>
    <scope>NUCLEOTIDE SEQUENCE [LARGE SCALE GENOMIC DNA]</scope>
    <source>
        <strain evidence="2">FM 013</strain>
    </source>
</reference>
<evidence type="ECO:0000313" key="1">
    <source>
        <dbReference type="EMBL" id="CRL20417.1"/>
    </source>
</evidence>
<organism evidence="1 2">
    <name type="scientific">Penicillium camemberti (strain FM 013)</name>
    <dbReference type="NCBI Taxonomy" id="1429867"/>
    <lineage>
        <taxon>Eukaryota</taxon>
        <taxon>Fungi</taxon>
        <taxon>Dikarya</taxon>
        <taxon>Ascomycota</taxon>
        <taxon>Pezizomycotina</taxon>
        <taxon>Eurotiomycetes</taxon>
        <taxon>Eurotiomycetidae</taxon>
        <taxon>Eurotiales</taxon>
        <taxon>Aspergillaceae</taxon>
        <taxon>Penicillium</taxon>
    </lineage>
</organism>
<evidence type="ECO:0000313" key="2">
    <source>
        <dbReference type="Proteomes" id="UP000053732"/>
    </source>
</evidence>
<name>A0A0G4P270_PENC3</name>
<protein>
    <submittedName>
        <fullName evidence="1">Str. FM013</fullName>
    </submittedName>
</protein>
<dbReference type="Proteomes" id="UP000053732">
    <property type="component" value="Unassembled WGS sequence"/>
</dbReference>